<reference evidence="2 3" key="1">
    <citation type="journal article" date="2018" name="Sci. Rep.">
        <title>Genome sequence of the cauliflower mushroom Sparassis crispa (Hanabiratake) and its association with beneficial usage.</title>
        <authorList>
            <person name="Kiyama R."/>
            <person name="Furutani Y."/>
            <person name="Kawaguchi K."/>
            <person name="Nakanishi T."/>
        </authorList>
    </citation>
    <scope>NUCLEOTIDE SEQUENCE [LARGE SCALE GENOMIC DNA]</scope>
</reference>
<evidence type="ECO:0000313" key="2">
    <source>
        <dbReference type="EMBL" id="GBE87756.1"/>
    </source>
</evidence>
<evidence type="ECO:0000313" key="3">
    <source>
        <dbReference type="Proteomes" id="UP000287166"/>
    </source>
</evidence>
<gene>
    <name evidence="2" type="ORF">SCP_1104330</name>
</gene>
<dbReference type="EMBL" id="BFAD01000011">
    <property type="protein sequence ID" value="GBE87756.1"/>
    <property type="molecule type" value="Genomic_DNA"/>
</dbReference>
<feature type="region of interest" description="Disordered" evidence="1">
    <location>
        <begin position="1"/>
        <end position="34"/>
    </location>
</feature>
<dbReference type="AlphaFoldDB" id="A0A401H000"/>
<dbReference type="RefSeq" id="XP_027618669.1">
    <property type="nucleotide sequence ID" value="XM_027762868.1"/>
</dbReference>
<protein>
    <submittedName>
        <fullName evidence="2">Uncharacterized protein</fullName>
    </submittedName>
</protein>
<dbReference type="GeneID" id="38784673"/>
<feature type="compositionally biased region" description="Basic and acidic residues" evidence="1">
    <location>
        <begin position="1"/>
        <end position="11"/>
    </location>
</feature>
<comment type="caution">
    <text evidence="2">The sequence shown here is derived from an EMBL/GenBank/DDBJ whole genome shotgun (WGS) entry which is preliminary data.</text>
</comment>
<keyword evidence="3" id="KW-1185">Reference proteome</keyword>
<dbReference type="InParanoid" id="A0A401H000"/>
<dbReference type="OrthoDB" id="2737573at2759"/>
<name>A0A401H000_9APHY</name>
<evidence type="ECO:0000256" key="1">
    <source>
        <dbReference type="SAM" id="MobiDB-lite"/>
    </source>
</evidence>
<dbReference type="Proteomes" id="UP000287166">
    <property type="component" value="Unassembled WGS sequence"/>
</dbReference>
<sequence>MAIKDEPRELALPKNAVKPSRPQPKPGSGEKERQDALKQLRDYRRAAAWPVHRWPLEKCAALERTRIHLPRTYRARGGLEVRAVHSGADLNVLVHRFYLEEVRGGEKGRRDGDKERDVISRLDGVQLCERGPNYVTADDVVPRRHEYLGPDPRVVGYFFDGAGEVHVRFWDAFLRDQWMDTQTWQFDVRMDEHGKWAERED</sequence>
<proteinExistence type="predicted"/>
<organism evidence="2 3">
    <name type="scientific">Sparassis crispa</name>
    <dbReference type="NCBI Taxonomy" id="139825"/>
    <lineage>
        <taxon>Eukaryota</taxon>
        <taxon>Fungi</taxon>
        <taxon>Dikarya</taxon>
        <taxon>Basidiomycota</taxon>
        <taxon>Agaricomycotina</taxon>
        <taxon>Agaricomycetes</taxon>
        <taxon>Polyporales</taxon>
        <taxon>Sparassidaceae</taxon>
        <taxon>Sparassis</taxon>
    </lineage>
</organism>
<accession>A0A401H000</accession>